<evidence type="ECO:0000313" key="1">
    <source>
        <dbReference type="EMBL" id="KKN92296.1"/>
    </source>
</evidence>
<name>A0A0F9X0M4_9ZZZZ</name>
<organism evidence="1">
    <name type="scientific">marine sediment metagenome</name>
    <dbReference type="NCBI Taxonomy" id="412755"/>
    <lineage>
        <taxon>unclassified sequences</taxon>
        <taxon>metagenomes</taxon>
        <taxon>ecological metagenomes</taxon>
    </lineage>
</organism>
<gene>
    <name evidence="1" type="ORF">LCGC14_0207870</name>
</gene>
<accession>A0A0F9X0M4</accession>
<proteinExistence type="predicted"/>
<reference evidence="1" key="1">
    <citation type="journal article" date="2015" name="Nature">
        <title>Complex archaea that bridge the gap between prokaryotes and eukaryotes.</title>
        <authorList>
            <person name="Spang A."/>
            <person name="Saw J.H."/>
            <person name="Jorgensen S.L."/>
            <person name="Zaremba-Niedzwiedzka K."/>
            <person name="Martijn J."/>
            <person name="Lind A.E."/>
            <person name="van Eijk R."/>
            <person name="Schleper C."/>
            <person name="Guy L."/>
            <person name="Ettema T.J."/>
        </authorList>
    </citation>
    <scope>NUCLEOTIDE SEQUENCE</scope>
</reference>
<dbReference type="AlphaFoldDB" id="A0A0F9X0M4"/>
<sequence>MRLDTRHHQAAEIKEINQSEWKEKEKYWVQCERCQDWLRDETYFMAQWEVGPTRYCSWTHPNNQWNLERHHVCNACCHSALDVVDYLVEWTSKNKKAYDKSLAKHLKEQKKKEKEALCIVDGKSYSFTFKEEGDK</sequence>
<dbReference type="EMBL" id="LAZR01000095">
    <property type="protein sequence ID" value="KKN92296.1"/>
    <property type="molecule type" value="Genomic_DNA"/>
</dbReference>
<protein>
    <submittedName>
        <fullName evidence="1">Uncharacterized protein</fullName>
    </submittedName>
</protein>
<comment type="caution">
    <text evidence="1">The sequence shown here is derived from an EMBL/GenBank/DDBJ whole genome shotgun (WGS) entry which is preliminary data.</text>
</comment>